<dbReference type="OrthoDB" id="9814535at2"/>
<keyword evidence="3" id="KW-0732">Signal</keyword>
<comment type="caution">
    <text evidence="7">The sequence shown here is derived from an EMBL/GenBank/DDBJ whole genome shotgun (WGS) entry which is preliminary data.</text>
</comment>
<keyword evidence="5" id="KW-0998">Cell outer membrane</keyword>
<keyword evidence="8" id="KW-1185">Reference proteome</keyword>
<evidence type="ECO:0000313" key="8">
    <source>
        <dbReference type="Proteomes" id="UP000309872"/>
    </source>
</evidence>
<dbReference type="Gene3D" id="3.10.20.310">
    <property type="entry name" value="membrane protein fhac"/>
    <property type="match status" value="1"/>
</dbReference>
<feature type="domain" description="Bacterial surface antigen (D15)" evidence="6">
    <location>
        <begin position="564"/>
        <end position="745"/>
    </location>
</feature>
<dbReference type="AlphaFoldDB" id="A0A4U0GWE0"/>
<evidence type="ECO:0000256" key="5">
    <source>
        <dbReference type="ARBA" id="ARBA00023237"/>
    </source>
</evidence>
<proteinExistence type="predicted"/>
<protein>
    <recommendedName>
        <fullName evidence="6">Bacterial surface antigen (D15) domain-containing protein</fullName>
    </recommendedName>
</protein>
<organism evidence="7 8">
    <name type="scientific">Sphingobacterium alkalisoli</name>
    <dbReference type="NCBI Taxonomy" id="1874115"/>
    <lineage>
        <taxon>Bacteria</taxon>
        <taxon>Pseudomonadati</taxon>
        <taxon>Bacteroidota</taxon>
        <taxon>Sphingobacteriia</taxon>
        <taxon>Sphingobacteriales</taxon>
        <taxon>Sphingobacteriaceae</taxon>
        <taxon>Sphingobacterium</taxon>
    </lineage>
</organism>
<keyword evidence="4" id="KW-0472">Membrane</keyword>
<keyword evidence="2" id="KW-0812">Transmembrane</keyword>
<evidence type="ECO:0000259" key="6">
    <source>
        <dbReference type="Pfam" id="PF01103"/>
    </source>
</evidence>
<dbReference type="PROSITE" id="PS51257">
    <property type="entry name" value="PROKAR_LIPOPROTEIN"/>
    <property type="match status" value="1"/>
</dbReference>
<name>A0A4U0GWE0_9SPHI</name>
<dbReference type="GO" id="GO:0019867">
    <property type="term" value="C:outer membrane"/>
    <property type="evidence" value="ECO:0007669"/>
    <property type="project" value="InterPro"/>
</dbReference>
<dbReference type="InterPro" id="IPR039910">
    <property type="entry name" value="D15-like"/>
</dbReference>
<reference evidence="7 8" key="1">
    <citation type="submission" date="2019-04" db="EMBL/GenBank/DDBJ databases">
        <title>Sphingobacterium olei sp. nov., isolated from oil-contaminated soil.</title>
        <authorList>
            <person name="Liu B."/>
        </authorList>
    </citation>
    <scope>NUCLEOTIDE SEQUENCE [LARGE SCALE GENOMIC DNA]</scope>
    <source>
        <strain evidence="7 8">Y3L14</strain>
    </source>
</reference>
<dbReference type="InterPro" id="IPR000184">
    <property type="entry name" value="Bac_surfAg_D15"/>
</dbReference>
<dbReference type="Proteomes" id="UP000309872">
    <property type="component" value="Unassembled WGS sequence"/>
</dbReference>
<evidence type="ECO:0000313" key="7">
    <source>
        <dbReference type="EMBL" id="TJY63397.1"/>
    </source>
</evidence>
<evidence type="ECO:0000256" key="3">
    <source>
        <dbReference type="ARBA" id="ARBA00022729"/>
    </source>
</evidence>
<evidence type="ECO:0000256" key="2">
    <source>
        <dbReference type="ARBA" id="ARBA00022692"/>
    </source>
</evidence>
<dbReference type="EMBL" id="SUKA01000006">
    <property type="protein sequence ID" value="TJY63397.1"/>
    <property type="molecule type" value="Genomic_DNA"/>
</dbReference>
<evidence type="ECO:0000256" key="4">
    <source>
        <dbReference type="ARBA" id="ARBA00023136"/>
    </source>
</evidence>
<dbReference type="RefSeq" id="WP_136822072.1">
    <property type="nucleotide sequence ID" value="NZ_BMJX01000006.1"/>
</dbReference>
<dbReference type="Pfam" id="PF01103">
    <property type="entry name" value="Omp85"/>
    <property type="match status" value="1"/>
</dbReference>
<dbReference type="PANTHER" id="PTHR12815:SF47">
    <property type="entry name" value="TRANSLOCATION AND ASSEMBLY MODULE SUBUNIT TAMA"/>
    <property type="match status" value="1"/>
</dbReference>
<comment type="subcellular location">
    <subcellularLocation>
        <location evidence="1">Membrane</location>
    </subcellularLocation>
</comment>
<evidence type="ECO:0000256" key="1">
    <source>
        <dbReference type="ARBA" id="ARBA00004370"/>
    </source>
</evidence>
<gene>
    <name evidence="7" type="ORF">FAZ19_17585</name>
</gene>
<dbReference type="PANTHER" id="PTHR12815">
    <property type="entry name" value="SORTING AND ASSEMBLY MACHINERY SAMM50 PROTEIN FAMILY MEMBER"/>
    <property type="match status" value="1"/>
</dbReference>
<accession>A0A4U0GWE0</accession>
<sequence>MTKNRSFLIFTSITLLLLIFTSCRSAKYLEADQALVTDIDLIGITNELKEQSSLYISNEIRPNSALNLTMYNIFNTRNGKYKTENIRQVGEAPHILDSSLVELSASQIQSFLTTKGYFNASVNTRIGINRKKAQLDFNANLGNPYFLAKIDYEFQDTVIKRIYEMDVLPSTQIKIGEKYDAAKLLQERERLYIAVKNKGYYDYVRQYMRVGVDTNRMGDQVDLTVQVLSPENDRHRTYKINNVSLVIRPTSDEMKREVKAYHDSSINVDFIDETGRFRLRPISRYMYLRKGQTYSLSNENLSYDRLYEMNGFRSVKINFEKVDSSLLDVKYELIPRALMANQVEGEYTFSSGMSGFNVGNTFSHRNIFGGAELLEVKLRYGVLFDPRLEGNLSQKIFNNDFQVGVNLVVPRLLLPFQISGIGKYGLPRTTFSSSLQLFDQDNTYSNRYLINTLNYSWWQSPNLQHSYTPIVLEYRVGKFNDNFKENLIKEGYNLYVESNDREYFGLGSQYAVTWNAPQLLKLENFSFIRGSLDLSGNILGAVSNAFDFQRNEDNQRMLFNVPYLQYIKGEVDYRLYKHLGGNRQVVFRFNGGLALPYGNNSELLIFEKSFFSGGMNGIRAWQARTLGPGNYNRAGITDENLRLSLRNLDQLGEVKLETNLEYRFRLLNNFLGAKMNGATFVDMGNIWRLREDRFNPNGQFEINKLFSQIAIGTGFGLRFDMDYFIMRLDAGLKVKDPQFVGTDQWVIQKIFDAKDFKQEYYNSNRPDRYNFIQYNFGVGLPF</sequence>
<dbReference type="Gene3D" id="2.40.160.50">
    <property type="entry name" value="membrane protein fhac: a member of the omp85/tpsb transporter family"/>
    <property type="match status" value="1"/>
</dbReference>